<dbReference type="EMBL" id="CP046452">
    <property type="protein sequence ID" value="QGU02033.1"/>
    <property type="molecule type" value="Genomic_DNA"/>
</dbReference>
<sequence length="201" mass="22587">MIRSAEFSDIPVIAELMATAFWDDDAFRRYFKGFAGVDRAVGAEERRKALAPIFARQLEVEYVPEGVVDVFEDDGEILGAASWNSPFERGGFNFGSYVRMYGAHSFRMAIRDAYSKRYHPAEPHWYLYTIVVSPDAQGRGIGSQLLGHGLQRADDSGHGVYLEATTPGSRRLYERHGFEVKAEIPTPDAWANEVGMFRPTL</sequence>
<dbReference type="PROSITE" id="PS51186">
    <property type="entry name" value="GNAT"/>
    <property type="match status" value="1"/>
</dbReference>
<keyword evidence="2" id="KW-0808">Transferase</keyword>
<proteinExistence type="predicted"/>
<protein>
    <submittedName>
        <fullName evidence="2">Mycothiol acetyltransferase</fullName>
        <ecNumber evidence="2">2.3.1.189</ecNumber>
    </submittedName>
</protein>
<gene>
    <name evidence="2" type="primary">mshD3</name>
    <name evidence="2" type="ORF">CKALI_05820</name>
</gene>
<evidence type="ECO:0000313" key="3">
    <source>
        <dbReference type="Proteomes" id="UP000427071"/>
    </source>
</evidence>
<dbReference type="GO" id="GO:0035447">
    <property type="term" value="F:mycothiol synthase activity"/>
    <property type="evidence" value="ECO:0007669"/>
    <property type="project" value="UniProtKB-EC"/>
</dbReference>
<evidence type="ECO:0000259" key="1">
    <source>
        <dbReference type="PROSITE" id="PS51186"/>
    </source>
</evidence>
<organism evidence="2 3">
    <name type="scientific">Corynebacterium kalinowskii</name>
    <dbReference type="NCBI Taxonomy" id="2675216"/>
    <lineage>
        <taxon>Bacteria</taxon>
        <taxon>Bacillati</taxon>
        <taxon>Actinomycetota</taxon>
        <taxon>Actinomycetes</taxon>
        <taxon>Mycobacteriales</taxon>
        <taxon>Corynebacteriaceae</taxon>
        <taxon>Corynebacterium</taxon>
    </lineage>
</organism>
<dbReference type="PANTHER" id="PTHR42791:SF1">
    <property type="entry name" value="N-ACETYLTRANSFERASE DOMAIN-CONTAINING PROTEIN"/>
    <property type="match status" value="1"/>
</dbReference>
<keyword evidence="2" id="KW-0012">Acyltransferase</keyword>
<dbReference type="RefSeq" id="WP_156192393.1">
    <property type="nucleotide sequence ID" value="NZ_CP046452.1"/>
</dbReference>
<dbReference type="PANTHER" id="PTHR42791">
    <property type="entry name" value="GNAT FAMILY ACETYLTRANSFERASE"/>
    <property type="match status" value="1"/>
</dbReference>
<dbReference type="Pfam" id="PF00583">
    <property type="entry name" value="Acetyltransf_1"/>
    <property type="match status" value="1"/>
</dbReference>
<dbReference type="CDD" id="cd04301">
    <property type="entry name" value="NAT_SF"/>
    <property type="match status" value="1"/>
</dbReference>
<feature type="domain" description="N-acetyltransferase" evidence="1">
    <location>
        <begin position="1"/>
        <end position="201"/>
    </location>
</feature>
<dbReference type="SUPFAM" id="SSF55729">
    <property type="entry name" value="Acyl-CoA N-acyltransferases (Nat)"/>
    <property type="match status" value="1"/>
</dbReference>
<dbReference type="AlphaFoldDB" id="A0A6B8VCZ7"/>
<keyword evidence="3" id="KW-1185">Reference proteome</keyword>
<dbReference type="EC" id="2.3.1.189" evidence="2"/>
<name>A0A6B8VCZ7_9CORY</name>
<dbReference type="InterPro" id="IPR000182">
    <property type="entry name" value="GNAT_dom"/>
</dbReference>
<dbReference type="Gene3D" id="3.40.630.30">
    <property type="match status" value="1"/>
</dbReference>
<dbReference type="Proteomes" id="UP000427071">
    <property type="component" value="Chromosome"/>
</dbReference>
<evidence type="ECO:0000313" key="2">
    <source>
        <dbReference type="EMBL" id="QGU02033.1"/>
    </source>
</evidence>
<accession>A0A6B8VCZ7</accession>
<dbReference type="InterPro" id="IPR052523">
    <property type="entry name" value="Trichothecene_AcTrans"/>
</dbReference>
<dbReference type="KEGG" id="ckw:CKALI_05820"/>
<reference evidence="3" key="1">
    <citation type="submission" date="2019-11" db="EMBL/GenBank/DDBJ databases">
        <title>Complete genome sequence of Corynebacterium kalinowskii 1959, a novel Corynebacterium species isolated from soil of a small paddock in Vilsendorf, Germany.</title>
        <authorList>
            <person name="Schaffert L."/>
            <person name="Ruwe M."/>
            <person name="Milse J."/>
            <person name="Hanuschka K."/>
            <person name="Ortseifen V."/>
            <person name="Droste J."/>
            <person name="Brandt D."/>
            <person name="Schlueter L."/>
            <person name="Kutter Y."/>
            <person name="Vinke S."/>
            <person name="Viehoefer P."/>
            <person name="Jacob L."/>
            <person name="Luebke N.-C."/>
            <person name="Schulte-Berndt E."/>
            <person name="Hain C."/>
            <person name="Linder M."/>
            <person name="Schmidt P."/>
            <person name="Wollenschlaeger L."/>
            <person name="Luttermann T."/>
            <person name="Thieme E."/>
            <person name="Hassa J."/>
            <person name="Haak M."/>
            <person name="Wittchen M."/>
            <person name="Mentz A."/>
            <person name="Persicke M."/>
            <person name="Busche T."/>
            <person name="Ruckert C."/>
        </authorList>
    </citation>
    <scope>NUCLEOTIDE SEQUENCE [LARGE SCALE GENOMIC DNA]</scope>
    <source>
        <strain evidence="3">1959</strain>
    </source>
</reference>
<dbReference type="InterPro" id="IPR016181">
    <property type="entry name" value="Acyl_CoA_acyltransferase"/>
</dbReference>